<dbReference type="InterPro" id="IPR015915">
    <property type="entry name" value="Kelch-typ_b-propeller"/>
</dbReference>
<evidence type="ECO:0000256" key="1">
    <source>
        <dbReference type="ARBA" id="ARBA00022441"/>
    </source>
</evidence>
<name>A0A1X7T0D7_AMPQE</name>
<reference evidence="2" key="1">
    <citation type="submission" date="2017-05" db="UniProtKB">
        <authorList>
            <consortium name="EnsemblMetazoa"/>
        </authorList>
    </citation>
    <scope>IDENTIFICATION</scope>
</reference>
<dbReference type="SUPFAM" id="SSF117281">
    <property type="entry name" value="Kelch motif"/>
    <property type="match status" value="1"/>
</dbReference>
<proteinExistence type="predicted"/>
<dbReference type="AlphaFoldDB" id="A0A1X7T0D7"/>
<dbReference type="EnsemblMetazoa" id="Aqu2.1.07912_001">
    <property type="protein sequence ID" value="Aqu2.1.07912_001"/>
    <property type="gene ID" value="Aqu2.1.07912"/>
</dbReference>
<dbReference type="InterPro" id="IPR006652">
    <property type="entry name" value="Kelch_1"/>
</dbReference>
<dbReference type="Gene3D" id="2.120.10.80">
    <property type="entry name" value="Kelch-type beta propeller"/>
    <property type="match status" value="1"/>
</dbReference>
<keyword evidence="1" id="KW-0880">Kelch repeat</keyword>
<evidence type="ECO:0000313" key="2">
    <source>
        <dbReference type="EnsemblMetazoa" id="Aqu2.1.07912_001"/>
    </source>
</evidence>
<dbReference type="Pfam" id="PF01344">
    <property type="entry name" value="Kelch_1"/>
    <property type="match status" value="1"/>
</dbReference>
<dbReference type="OrthoDB" id="432528at2759"/>
<accession>A0A1X7T0D7</accession>
<dbReference type="InParanoid" id="A0A1X7T0D7"/>
<protein>
    <recommendedName>
        <fullName evidence="3">Kelch domain-containing protein</fullName>
    </recommendedName>
</protein>
<sequence length="122" mass="14224">MGDSASGVFDSEWNRTRNSSTWERIYPPKEVEIHIPSTTNSRIDCPPLDYSEFISGRYAHSCIYYRGKLYMYGGRNDYRFFLNVDCFDIESRKWSVLKTPQDNVPLGLILQDLIGIWNKDNA</sequence>
<evidence type="ECO:0008006" key="3">
    <source>
        <dbReference type="Google" id="ProtNLM"/>
    </source>
</evidence>
<organism evidence="2">
    <name type="scientific">Amphimedon queenslandica</name>
    <name type="common">Sponge</name>
    <dbReference type="NCBI Taxonomy" id="400682"/>
    <lineage>
        <taxon>Eukaryota</taxon>
        <taxon>Metazoa</taxon>
        <taxon>Porifera</taxon>
        <taxon>Demospongiae</taxon>
        <taxon>Heteroscleromorpha</taxon>
        <taxon>Haplosclerida</taxon>
        <taxon>Niphatidae</taxon>
        <taxon>Amphimedon</taxon>
    </lineage>
</organism>